<feature type="domain" description="Response regulatory" evidence="6">
    <location>
        <begin position="265"/>
        <end position="376"/>
    </location>
</feature>
<protein>
    <recommendedName>
        <fullName evidence="2">histidine kinase</fullName>
        <ecNumber evidence="2">2.7.13.3</ecNumber>
    </recommendedName>
</protein>
<organism evidence="7 8">
    <name type="scientific">Sphingomonas arvum</name>
    <dbReference type="NCBI Taxonomy" id="2992113"/>
    <lineage>
        <taxon>Bacteria</taxon>
        <taxon>Pseudomonadati</taxon>
        <taxon>Pseudomonadota</taxon>
        <taxon>Alphaproteobacteria</taxon>
        <taxon>Sphingomonadales</taxon>
        <taxon>Sphingomonadaceae</taxon>
        <taxon>Sphingomonas</taxon>
    </lineage>
</organism>
<reference evidence="7 8" key="1">
    <citation type="submission" date="2022-10" db="EMBL/GenBank/DDBJ databases">
        <title>Sphingomonas sp.</title>
        <authorList>
            <person name="Jin C."/>
        </authorList>
    </citation>
    <scope>NUCLEOTIDE SEQUENCE [LARGE SCALE GENOMIC DNA]</scope>
    <source>
        <strain evidence="7 8">BN140010</strain>
    </source>
</reference>
<dbReference type="Pfam" id="PF02518">
    <property type="entry name" value="HATPase_c"/>
    <property type="match status" value="1"/>
</dbReference>
<gene>
    <name evidence="7" type="ORF">OMW55_01660</name>
</gene>
<keyword evidence="8" id="KW-1185">Reference proteome</keyword>
<dbReference type="InterPro" id="IPR036890">
    <property type="entry name" value="HATPase_C_sf"/>
</dbReference>
<dbReference type="SUPFAM" id="SSF47384">
    <property type="entry name" value="Homodimeric domain of signal transducing histidine kinase"/>
    <property type="match status" value="1"/>
</dbReference>
<dbReference type="EMBL" id="JAPDOB010000001">
    <property type="protein sequence ID" value="MCW3796517.1"/>
    <property type="molecule type" value="Genomic_DNA"/>
</dbReference>
<dbReference type="SUPFAM" id="SSF52172">
    <property type="entry name" value="CheY-like"/>
    <property type="match status" value="1"/>
</dbReference>
<keyword evidence="3 4" id="KW-0597">Phosphoprotein</keyword>
<comment type="catalytic activity">
    <reaction evidence="1">
        <text>ATP + protein L-histidine = ADP + protein N-phospho-L-histidine.</text>
        <dbReference type="EC" id="2.7.13.3"/>
    </reaction>
</comment>
<evidence type="ECO:0000256" key="1">
    <source>
        <dbReference type="ARBA" id="ARBA00000085"/>
    </source>
</evidence>
<dbReference type="InterPro" id="IPR003661">
    <property type="entry name" value="HisK_dim/P_dom"/>
</dbReference>
<evidence type="ECO:0000259" key="6">
    <source>
        <dbReference type="PROSITE" id="PS50110"/>
    </source>
</evidence>
<dbReference type="PROSITE" id="PS50110">
    <property type="entry name" value="RESPONSE_REGULATORY"/>
    <property type="match status" value="1"/>
</dbReference>
<evidence type="ECO:0000313" key="7">
    <source>
        <dbReference type="EMBL" id="MCW3796517.1"/>
    </source>
</evidence>
<feature type="modified residue" description="4-aspartylphosphate" evidence="4">
    <location>
        <position position="314"/>
    </location>
</feature>
<dbReference type="InterPro" id="IPR036097">
    <property type="entry name" value="HisK_dim/P_sf"/>
</dbReference>
<evidence type="ECO:0000256" key="4">
    <source>
        <dbReference type="PROSITE-ProRule" id="PRU00169"/>
    </source>
</evidence>
<dbReference type="InterPro" id="IPR001789">
    <property type="entry name" value="Sig_transdc_resp-reg_receiver"/>
</dbReference>
<dbReference type="Pfam" id="PF00072">
    <property type="entry name" value="Response_reg"/>
    <property type="match status" value="1"/>
</dbReference>
<dbReference type="Gene3D" id="3.40.50.2300">
    <property type="match status" value="1"/>
</dbReference>
<dbReference type="PRINTS" id="PR00344">
    <property type="entry name" value="BCTRLSENSOR"/>
</dbReference>
<dbReference type="Proteomes" id="UP001526246">
    <property type="component" value="Unassembled WGS sequence"/>
</dbReference>
<dbReference type="RefSeq" id="WP_264880316.1">
    <property type="nucleotide sequence ID" value="NZ_JAPDOB010000001.1"/>
</dbReference>
<dbReference type="PROSITE" id="PS50109">
    <property type="entry name" value="HIS_KIN"/>
    <property type="match status" value="1"/>
</dbReference>
<evidence type="ECO:0000256" key="2">
    <source>
        <dbReference type="ARBA" id="ARBA00012438"/>
    </source>
</evidence>
<dbReference type="SMART" id="SM00387">
    <property type="entry name" value="HATPase_c"/>
    <property type="match status" value="1"/>
</dbReference>
<dbReference type="SMART" id="SM00448">
    <property type="entry name" value="REC"/>
    <property type="match status" value="1"/>
</dbReference>
<sequence length="377" mass="40477">MLAEQMEVRARAEEQLRQSQKMQALGQLTGGIAHDFNNLLTVIQGSADMLARETLPDAKRVRFAQAIVQASANAAALTSQLLAFARRQPLKPEHIDVNDLIGSMRDLLDRTLGERIVVRTELVEHELAVEVDRAQLQSAILNIASNARDAMAGDGRLCIRTRSVPEDDGRLMMSLDISDTGPGIPPEVLDQIFEPFFTTKATGKGTGLGLSQVYGFATQSGGNVSVQSEVGKGTTVTILLPICPAHAAAAPGKSAEEPDGMVLGRILVVEDNVEVGSYVETMLSEQGHQVVLATSAEQALQLIVSEPFDLVFSDVVMPGMGGLRLAEILEEQRPELPVVLATGYSQEVVESGPKGRPIILKPYRLATLQDAIGNALR</sequence>
<dbReference type="SMART" id="SM00388">
    <property type="entry name" value="HisKA"/>
    <property type="match status" value="1"/>
</dbReference>
<proteinExistence type="predicted"/>
<dbReference type="PANTHER" id="PTHR43065:SF49">
    <property type="entry name" value="HISTIDINE KINASE"/>
    <property type="match status" value="1"/>
</dbReference>
<comment type="caution">
    <text evidence="7">The sequence shown here is derived from an EMBL/GenBank/DDBJ whole genome shotgun (WGS) entry which is preliminary data.</text>
</comment>
<dbReference type="PANTHER" id="PTHR43065">
    <property type="entry name" value="SENSOR HISTIDINE KINASE"/>
    <property type="match status" value="1"/>
</dbReference>
<keyword evidence="7" id="KW-0547">Nucleotide-binding</keyword>
<dbReference type="GO" id="GO:0005524">
    <property type="term" value="F:ATP binding"/>
    <property type="evidence" value="ECO:0007669"/>
    <property type="project" value="UniProtKB-KW"/>
</dbReference>
<dbReference type="CDD" id="cd00082">
    <property type="entry name" value="HisKA"/>
    <property type="match status" value="1"/>
</dbReference>
<dbReference type="InterPro" id="IPR005467">
    <property type="entry name" value="His_kinase_dom"/>
</dbReference>
<dbReference type="InterPro" id="IPR003594">
    <property type="entry name" value="HATPase_dom"/>
</dbReference>
<dbReference type="Pfam" id="PF00512">
    <property type="entry name" value="HisKA"/>
    <property type="match status" value="1"/>
</dbReference>
<dbReference type="SUPFAM" id="SSF55874">
    <property type="entry name" value="ATPase domain of HSP90 chaperone/DNA topoisomerase II/histidine kinase"/>
    <property type="match status" value="1"/>
</dbReference>
<feature type="domain" description="Histidine kinase" evidence="5">
    <location>
        <begin position="31"/>
        <end position="244"/>
    </location>
</feature>
<keyword evidence="7" id="KW-0067">ATP-binding</keyword>
<dbReference type="InterPro" id="IPR011006">
    <property type="entry name" value="CheY-like_superfamily"/>
</dbReference>
<evidence type="ECO:0000256" key="3">
    <source>
        <dbReference type="ARBA" id="ARBA00022553"/>
    </source>
</evidence>
<evidence type="ECO:0000259" key="5">
    <source>
        <dbReference type="PROSITE" id="PS50109"/>
    </source>
</evidence>
<dbReference type="EC" id="2.7.13.3" evidence="2"/>
<name>A0ABT3JBR8_9SPHN</name>
<dbReference type="Gene3D" id="3.30.565.10">
    <property type="entry name" value="Histidine kinase-like ATPase, C-terminal domain"/>
    <property type="match status" value="1"/>
</dbReference>
<accession>A0ABT3JBR8</accession>
<evidence type="ECO:0000313" key="8">
    <source>
        <dbReference type="Proteomes" id="UP001526246"/>
    </source>
</evidence>
<dbReference type="Gene3D" id="1.10.287.130">
    <property type="match status" value="1"/>
</dbReference>
<dbReference type="InterPro" id="IPR004358">
    <property type="entry name" value="Sig_transdc_His_kin-like_C"/>
</dbReference>